<evidence type="ECO:0000256" key="2">
    <source>
        <dbReference type="ARBA" id="ARBA00008954"/>
    </source>
</evidence>
<keyword evidence="4" id="KW-0808">Transferase</keyword>
<dbReference type="Pfam" id="PF00202">
    <property type="entry name" value="Aminotran_3"/>
    <property type="match status" value="1"/>
</dbReference>
<dbReference type="Gene3D" id="3.40.640.10">
    <property type="entry name" value="Type I PLP-dependent aspartate aminotransferase-like (Major domain)"/>
    <property type="match status" value="1"/>
</dbReference>
<gene>
    <name evidence="7" type="ORF">GCM10009038_14820</name>
</gene>
<dbReference type="InterPro" id="IPR015422">
    <property type="entry name" value="PyrdxlP-dep_Trfase_small"/>
</dbReference>
<protein>
    <submittedName>
        <fullName evidence="7">4-aminobutyrate transaminase</fullName>
    </submittedName>
</protein>
<evidence type="ECO:0000256" key="6">
    <source>
        <dbReference type="RuleBase" id="RU003560"/>
    </source>
</evidence>
<dbReference type="Proteomes" id="UP000646745">
    <property type="component" value="Unassembled WGS sequence"/>
</dbReference>
<organism evidence="7 8">
    <name type="scientific">Salinicola rhizosphaerae</name>
    <dbReference type="NCBI Taxonomy" id="1443141"/>
    <lineage>
        <taxon>Bacteria</taxon>
        <taxon>Pseudomonadati</taxon>
        <taxon>Pseudomonadota</taxon>
        <taxon>Gammaproteobacteria</taxon>
        <taxon>Oceanospirillales</taxon>
        <taxon>Halomonadaceae</taxon>
        <taxon>Salinicola</taxon>
    </lineage>
</organism>
<sequence length="431" mass="46497">MSTNAEWGERRQAATARGVGVKFDLYVDRAENAEIWDIEGNRYIDFMSGVAVNNVGHRHPKVVEAIKAQLDSAIHTAYHNSPYTSYITLAERLNASMPGEHAKKTIFFSTGAEAVENAVKIARTYTKRRAVIAFSGAFHGRTSLGIALTGKAMPFRKDVGPFPGEIYHSTFPNALHGISAERAIEDLKRVMKTEVDPQDVAAILFEPIQGEGGFVPAPPAFVEALRAICDEHGIVLIADEIQTGFGRTGKLFAMEHYGVSADLTTLAKSLGGGVPLSAVCGRAEMLDAPAPAAMGGTYAGNPLGIAAGHAVLDVIEEEQLVERSNQLGERLAARLEQLKSRVPQIAEVRGKGSMRAIEFLDETGKPAPELALAVLRTAKTQGLLVLACGFYGNVIRFLHPLTISESLLDEGLDVLERVVEKVCQVQERVEA</sequence>
<dbReference type="Gene3D" id="3.90.1150.10">
    <property type="entry name" value="Aspartate Aminotransferase, domain 1"/>
    <property type="match status" value="1"/>
</dbReference>
<accession>A0ABQ3DVP3</accession>
<reference evidence="8" key="1">
    <citation type="journal article" date="2019" name="Int. J. Syst. Evol. Microbiol.">
        <title>The Global Catalogue of Microorganisms (GCM) 10K type strain sequencing project: providing services to taxonomists for standard genome sequencing and annotation.</title>
        <authorList>
            <consortium name="The Broad Institute Genomics Platform"/>
            <consortium name="The Broad Institute Genome Sequencing Center for Infectious Disease"/>
            <person name="Wu L."/>
            <person name="Ma J."/>
        </authorList>
    </citation>
    <scope>NUCLEOTIDE SEQUENCE [LARGE SCALE GENOMIC DNA]</scope>
    <source>
        <strain evidence="8">KCTC 32998</strain>
    </source>
</reference>
<evidence type="ECO:0000313" key="8">
    <source>
        <dbReference type="Proteomes" id="UP000646745"/>
    </source>
</evidence>
<dbReference type="EMBL" id="BMZI01000003">
    <property type="protein sequence ID" value="GHB17143.1"/>
    <property type="molecule type" value="Genomic_DNA"/>
</dbReference>
<evidence type="ECO:0000256" key="5">
    <source>
        <dbReference type="ARBA" id="ARBA00022898"/>
    </source>
</evidence>
<dbReference type="SUPFAM" id="SSF53383">
    <property type="entry name" value="PLP-dependent transferases"/>
    <property type="match status" value="1"/>
</dbReference>
<dbReference type="InterPro" id="IPR015424">
    <property type="entry name" value="PyrdxlP-dep_Trfase"/>
</dbReference>
<comment type="similarity">
    <text evidence="2 6">Belongs to the class-III pyridoxal-phosphate-dependent aminotransferase family.</text>
</comment>
<name>A0ABQ3DVP3_9GAMM</name>
<evidence type="ECO:0000256" key="3">
    <source>
        <dbReference type="ARBA" id="ARBA00022576"/>
    </source>
</evidence>
<keyword evidence="5 6" id="KW-0663">Pyridoxal phosphate</keyword>
<keyword evidence="3" id="KW-0032">Aminotransferase</keyword>
<dbReference type="PROSITE" id="PS00600">
    <property type="entry name" value="AA_TRANSFER_CLASS_3"/>
    <property type="match status" value="1"/>
</dbReference>
<dbReference type="NCBIfam" id="TIGR00700">
    <property type="entry name" value="GABAtrnsam"/>
    <property type="match status" value="1"/>
</dbReference>
<dbReference type="PANTHER" id="PTHR11986">
    <property type="entry name" value="AMINOTRANSFERASE CLASS III"/>
    <property type="match status" value="1"/>
</dbReference>
<dbReference type="InterPro" id="IPR050103">
    <property type="entry name" value="Class-III_PLP-dep_AT"/>
</dbReference>
<comment type="cofactor">
    <cofactor evidence="1">
        <name>pyridoxal 5'-phosphate</name>
        <dbReference type="ChEBI" id="CHEBI:597326"/>
    </cofactor>
</comment>
<evidence type="ECO:0000256" key="1">
    <source>
        <dbReference type="ARBA" id="ARBA00001933"/>
    </source>
</evidence>
<comment type="caution">
    <text evidence="7">The sequence shown here is derived from an EMBL/GenBank/DDBJ whole genome shotgun (WGS) entry which is preliminary data.</text>
</comment>
<proteinExistence type="inferred from homology"/>
<evidence type="ECO:0000256" key="4">
    <source>
        <dbReference type="ARBA" id="ARBA00022679"/>
    </source>
</evidence>
<keyword evidence="8" id="KW-1185">Reference proteome</keyword>
<dbReference type="InterPro" id="IPR015421">
    <property type="entry name" value="PyrdxlP-dep_Trfase_major"/>
</dbReference>
<dbReference type="InterPro" id="IPR004632">
    <property type="entry name" value="4NH2But_aminotransferase_bac"/>
</dbReference>
<dbReference type="InterPro" id="IPR049704">
    <property type="entry name" value="Aminotrans_3_PPA_site"/>
</dbReference>
<dbReference type="InterPro" id="IPR005814">
    <property type="entry name" value="Aminotrans_3"/>
</dbReference>
<dbReference type="PIRSF" id="PIRSF000521">
    <property type="entry name" value="Transaminase_4ab_Lys_Orn"/>
    <property type="match status" value="1"/>
</dbReference>
<dbReference type="PANTHER" id="PTHR11986:SF79">
    <property type="entry name" value="ACETYLORNITHINE AMINOTRANSFERASE, MITOCHONDRIAL"/>
    <property type="match status" value="1"/>
</dbReference>
<dbReference type="CDD" id="cd00610">
    <property type="entry name" value="OAT_like"/>
    <property type="match status" value="1"/>
</dbReference>
<evidence type="ECO:0000313" key="7">
    <source>
        <dbReference type="EMBL" id="GHB17143.1"/>
    </source>
</evidence>
<dbReference type="RefSeq" id="WP_189444032.1">
    <property type="nucleotide sequence ID" value="NZ_BMZI01000003.1"/>
</dbReference>